<evidence type="ECO:0000256" key="3">
    <source>
        <dbReference type="ARBA" id="ARBA00012007"/>
    </source>
</evidence>
<feature type="region of interest" description="Disordered" evidence="7">
    <location>
        <begin position="336"/>
        <end position="356"/>
    </location>
</feature>
<evidence type="ECO:0000256" key="4">
    <source>
        <dbReference type="ARBA" id="ARBA00022679"/>
    </source>
</evidence>
<proteinExistence type="inferred from homology"/>
<dbReference type="Gene3D" id="3.20.170.30">
    <property type="match status" value="1"/>
</dbReference>
<evidence type="ECO:0000313" key="9">
    <source>
        <dbReference type="Proteomes" id="UP000184546"/>
    </source>
</evidence>
<feature type="region of interest" description="Disordered" evidence="7">
    <location>
        <begin position="118"/>
        <end position="152"/>
    </location>
</feature>
<evidence type="ECO:0000256" key="1">
    <source>
        <dbReference type="ARBA" id="ARBA00003343"/>
    </source>
</evidence>
<dbReference type="GeneID" id="30974571"/>
<dbReference type="OrthoDB" id="419694at2759"/>
<comment type="function">
    <text evidence="1">Catalyzes the last step of tRNA splicing, the transfer of the splice junction 2'-phosphate from ligated tRNA to NAD to produce ADP-ribose 1''-2'' cyclic phosphate.</text>
</comment>
<gene>
    <name evidence="8" type="ORF">ASPACDRAFT_40460</name>
</gene>
<dbReference type="GO" id="GO:0000215">
    <property type="term" value="F:tRNA 2'-phosphotransferase activity"/>
    <property type="evidence" value="ECO:0007669"/>
    <property type="project" value="UniProtKB-EC"/>
</dbReference>
<keyword evidence="4" id="KW-0808">Transferase</keyword>
<dbReference type="AlphaFoldDB" id="A0A1L9X498"/>
<dbReference type="EC" id="2.7.1.160" evidence="3"/>
<comment type="catalytic activity">
    <reaction evidence="6">
        <text>2'-phospho-[ligated tRNA] + NAD(+) = mature tRNA + ADP-alpha-D-ribose 1'',2''-cyclic phosphate + nicotinamide</text>
        <dbReference type="Rhea" id="RHEA:23324"/>
        <dbReference type="Rhea" id="RHEA-COMP:11106"/>
        <dbReference type="Rhea" id="RHEA-COMP:11107"/>
        <dbReference type="ChEBI" id="CHEBI:17154"/>
        <dbReference type="ChEBI" id="CHEBI:57540"/>
        <dbReference type="ChEBI" id="CHEBI:76596"/>
        <dbReference type="ChEBI" id="CHEBI:82883"/>
        <dbReference type="ChEBI" id="CHEBI:85027"/>
        <dbReference type="EC" id="2.7.1.160"/>
    </reaction>
</comment>
<dbReference type="SUPFAM" id="SSF56399">
    <property type="entry name" value="ADP-ribosylation"/>
    <property type="match status" value="1"/>
</dbReference>
<dbReference type="InterPro" id="IPR002745">
    <property type="entry name" value="Ptrans_KptA/Tpt1"/>
</dbReference>
<accession>A0A1L9X498</accession>
<dbReference type="RefSeq" id="XP_020059478.1">
    <property type="nucleotide sequence ID" value="XM_020200757.1"/>
</dbReference>
<name>A0A1L9X498_ASPA1</name>
<protein>
    <recommendedName>
        <fullName evidence="3">2'-phosphotransferase</fullName>
        <ecNumber evidence="3">2.7.1.160</ecNumber>
    </recommendedName>
</protein>
<dbReference type="PANTHER" id="PTHR12684:SF2">
    <property type="entry name" value="TRNA 2'-PHOSPHOTRANSFERASE 1"/>
    <property type="match status" value="1"/>
</dbReference>
<dbReference type="Pfam" id="PF01885">
    <property type="entry name" value="PTS_2-RNA"/>
    <property type="match status" value="1"/>
</dbReference>
<dbReference type="GO" id="GO:0006388">
    <property type="term" value="P:tRNA splicing, via endonucleolytic cleavage and ligation"/>
    <property type="evidence" value="ECO:0007669"/>
    <property type="project" value="TreeGrafter"/>
</dbReference>
<dbReference type="OMA" id="HATWPKI"/>
<reference evidence="9" key="1">
    <citation type="journal article" date="2017" name="Genome Biol.">
        <title>Comparative genomics reveals high biological diversity and specific adaptations in the industrially and medically important fungal genus Aspergillus.</title>
        <authorList>
            <person name="de Vries R.P."/>
            <person name="Riley R."/>
            <person name="Wiebenga A."/>
            <person name="Aguilar-Osorio G."/>
            <person name="Amillis S."/>
            <person name="Uchima C.A."/>
            <person name="Anderluh G."/>
            <person name="Asadollahi M."/>
            <person name="Askin M."/>
            <person name="Barry K."/>
            <person name="Battaglia E."/>
            <person name="Bayram O."/>
            <person name="Benocci T."/>
            <person name="Braus-Stromeyer S.A."/>
            <person name="Caldana C."/>
            <person name="Canovas D."/>
            <person name="Cerqueira G.C."/>
            <person name="Chen F."/>
            <person name="Chen W."/>
            <person name="Choi C."/>
            <person name="Clum A."/>
            <person name="Dos Santos R.A."/>
            <person name="Damasio A.R."/>
            <person name="Diallinas G."/>
            <person name="Emri T."/>
            <person name="Fekete E."/>
            <person name="Flipphi M."/>
            <person name="Freyberg S."/>
            <person name="Gallo A."/>
            <person name="Gournas C."/>
            <person name="Habgood R."/>
            <person name="Hainaut M."/>
            <person name="Harispe M.L."/>
            <person name="Henrissat B."/>
            <person name="Hilden K.S."/>
            <person name="Hope R."/>
            <person name="Hossain A."/>
            <person name="Karabika E."/>
            <person name="Karaffa L."/>
            <person name="Karanyi Z."/>
            <person name="Krasevec N."/>
            <person name="Kuo A."/>
            <person name="Kusch H."/>
            <person name="LaButti K."/>
            <person name="Lagendijk E.L."/>
            <person name="Lapidus A."/>
            <person name="Levasseur A."/>
            <person name="Lindquist E."/>
            <person name="Lipzen A."/>
            <person name="Logrieco A.F."/>
            <person name="MacCabe A."/>
            <person name="Maekelae M.R."/>
            <person name="Malavazi I."/>
            <person name="Melin P."/>
            <person name="Meyer V."/>
            <person name="Mielnichuk N."/>
            <person name="Miskei M."/>
            <person name="Molnar A.P."/>
            <person name="Mule G."/>
            <person name="Ngan C.Y."/>
            <person name="Orejas M."/>
            <person name="Orosz E."/>
            <person name="Ouedraogo J.P."/>
            <person name="Overkamp K.M."/>
            <person name="Park H.-S."/>
            <person name="Perrone G."/>
            <person name="Piumi F."/>
            <person name="Punt P.J."/>
            <person name="Ram A.F."/>
            <person name="Ramon A."/>
            <person name="Rauscher S."/>
            <person name="Record E."/>
            <person name="Riano-Pachon D.M."/>
            <person name="Robert V."/>
            <person name="Roehrig J."/>
            <person name="Ruller R."/>
            <person name="Salamov A."/>
            <person name="Salih N.S."/>
            <person name="Samson R.A."/>
            <person name="Sandor E."/>
            <person name="Sanguinetti M."/>
            <person name="Schuetze T."/>
            <person name="Sepcic K."/>
            <person name="Shelest E."/>
            <person name="Sherlock G."/>
            <person name="Sophianopoulou V."/>
            <person name="Squina F.M."/>
            <person name="Sun H."/>
            <person name="Susca A."/>
            <person name="Todd R.B."/>
            <person name="Tsang A."/>
            <person name="Unkles S.E."/>
            <person name="van de Wiele N."/>
            <person name="van Rossen-Uffink D."/>
            <person name="Oliveira J.V."/>
            <person name="Vesth T.C."/>
            <person name="Visser J."/>
            <person name="Yu J.-H."/>
            <person name="Zhou M."/>
            <person name="Andersen M.R."/>
            <person name="Archer D.B."/>
            <person name="Baker S.E."/>
            <person name="Benoit I."/>
            <person name="Brakhage A.A."/>
            <person name="Braus G.H."/>
            <person name="Fischer R."/>
            <person name="Frisvad J.C."/>
            <person name="Goldman G.H."/>
            <person name="Houbraken J."/>
            <person name="Oakley B."/>
            <person name="Pocsi I."/>
            <person name="Scazzocchio C."/>
            <person name="Seiboth B."/>
            <person name="vanKuyk P.A."/>
            <person name="Wortman J."/>
            <person name="Dyer P.S."/>
            <person name="Grigoriev I.V."/>
        </authorList>
    </citation>
    <scope>NUCLEOTIDE SEQUENCE [LARGE SCALE GENOMIC DNA]</scope>
    <source>
        <strain evidence="9">ATCC 16872 / CBS 172.66 / WB 5094</strain>
    </source>
</reference>
<evidence type="ECO:0000256" key="6">
    <source>
        <dbReference type="ARBA" id="ARBA00047949"/>
    </source>
</evidence>
<keyword evidence="9" id="KW-1185">Reference proteome</keyword>
<dbReference type="InterPro" id="IPR042080">
    <property type="entry name" value="RNA_2'-PTrans_N"/>
</dbReference>
<sequence>MSTHETPPNAPTATQPPQKDNRKDKKGGRGGGGGGGGGKPRHEDPKTSRQVTVSKAMSFILRHAAEKEGLKMDAQGYASVGDLLAWRKLKSLKVTFPEIVDAVASSDKKRFGLLYLPPSTSTATSTAEPTSTTTAEKAGDTTSPQTTTNDTTETATATALAAATTDQDPTHYLIRATQGHSIKTVEAAGLLERLTPTTSNLPSTVVHGTFHGAWPLILESGGLRCMGRNQVHFATGPERELVLARSQLPLQQQQEEGPVGGQGQVISGMRRDAQVLIYIDLVKALQLGCPFWRSENGVILSEGIEGMVPLEVVDAVVERRLGTIWERGAVVQQWPAEWSQRRNPKGKGQGKKSDGR</sequence>
<evidence type="ECO:0000256" key="5">
    <source>
        <dbReference type="ARBA" id="ARBA00023027"/>
    </source>
</evidence>
<organism evidence="8 9">
    <name type="scientific">Aspergillus aculeatus (strain ATCC 16872 / CBS 172.66 / WB 5094)</name>
    <dbReference type="NCBI Taxonomy" id="690307"/>
    <lineage>
        <taxon>Eukaryota</taxon>
        <taxon>Fungi</taxon>
        <taxon>Dikarya</taxon>
        <taxon>Ascomycota</taxon>
        <taxon>Pezizomycotina</taxon>
        <taxon>Eurotiomycetes</taxon>
        <taxon>Eurotiomycetidae</taxon>
        <taxon>Eurotiales</taxon>
        <taxon>Aspergillaceae</taxon>
        <taxon>Aspergillus</taxon>
        <taxon>Aspergillus subgen. Circumdati</taxon>
    </lineage>
</organism>
<keyword evidence="5" id="KW-0520">NAD</keyword>
<dbReference type="STRING" id="690307.A0A1L9X498"/>
<dbReference type="InterPro" id="IPR042081">
    <property type="entry name" value="RNA_2'-PTrans_C"/>
</dbReference>
<dbReference type="Proteomes" id="UP000184546">
    <property type="component" value="Unassembled WGS sequence"/>
</dbReference>
<evidence type="ECO:0000313" key="8">
    <source>
        <dbReference type="EMBL" id="OJK03139.1"/>
    </source>
</evidence>
<dbReference type="VEuPathDB" id="FungiDB:ASPACDRAFT_40460"/>
<dbReference type="PANTHER" id="PTHR12684">
    <property type="entry name" value="PUTATIVE PHOSPHOTRANSFERASE"/>
    <property type="match status" value="1"/>
</dbReference>
<feature type="compositionally biased region" description="Gly residues" evidence="7">
    <location>
        <begin position="29"/>
        <end position="38"/>
    </location>
</feature>
<comment type="similarity">
    <text evidence="2">Belongs to the KptA/TPT1 family.</text>
</comment>
<dbReference type="EMBL" id="KV878972">
    <property type="protein sequence ID" value="OJK03139.1"/>
    <property type="molecule type" value="Genomic_DNA"/>
</dbReference>
<dbReference type="Gene3D" id="1.10.10.970">
    <property type="entry name" value="RNA 2'-phosphotransferase, Tpt1/KptA family, N-terminal domain"/>
    <property type="match status" value="1"/>
</dbReference>
<evidence type="ECO:0000256" key="2">
    <source>
        <dbReference type="ARBA" id="ARBA00009836"/>
    </source>
</evidence>
<evidence type="ECO:0000256" key="7">
    <source>
        <dbReference type="SAM" id="MobiDB-lite"/>
    </source>
</evidence>
<feature type="region of interest" description="Disordered" evidence="7">
    <location>
        <begin position="1"/>
        <end position="52"/>
    </location>
</feature>